<gene>
    <name evidence="4" type="ORF">ANANG_G00114400</name>
</gene>
<dbReference type="GO" id="GO:0070971">
    <property type="term" value="C:endoplasmic reticulum exit site"/>
    <property type="evidence" value="ECO:0007669"/>
    <property type="project" value="TreeGrafter"/>
</dbReference>
<dbReference type="PANTHER" id="PTHR23158:SF54">
    <property type="entry name" value="TRANSPORT AND GOLGI ORGANIZATION PROTEIN 1 HOMOLOG"/>
    <property type="match status" value="1"/>
</dbReference>
<dbReference type="GO" id="GO:0006888">
    <property type="term" value="P:endoplasmic reticulum to Golgi vesicle-mediated transport"/>
    <property type="evidence" value="ECO:0007669"/>
    <property type="project" value="TreeGrafter"/>
</dbReference>
<dbReference type="GO" id="GO:0005789">
    <property type="term" value="C:endoplasmic reticulum membrane"/>
    <property type="evidence" value="ECO:0007669"/>
    <property type="project" value="TreeGrafter"/>
</dbReference>
<feature type="coiled-coil region" evidence="2">
    <location>
        <begin position="151"/>
        <end position="192"/>
    </location>
</feature>
<dbReference type="InterPro" id="IPR051500">
    <property type="entry name" value="cTAGE_MIA/OTOR"/>
</dbReference>
<comment type="caution">
    <text evidence="4">The sequence shown here is derived from an EMBL/GenBank/DDBJ whole genome shotgun (WGS) entry which is preliminary data.</text>
</comment>
<evidence type="ECO:0000256" key="1">
    <source>
        <dbReference type="ARBA" id="ARBA00023054"/>
    </source>
</evidence>
<feature type="region of interest" description="Disordered" evidence="3">
    <location>
        <begin position="1"/>
        <end position="77"/>
    </location>
</feature>
<dbReference type="GO" id="GO:0035459">
    <property type="term" value="P:vesicle cargo loading"/>
    <property type="evidence" value="ECO:0007669"/>
    <property type="project" value="TreeGrafter"/>
</dbReference>
<name>A0A9D3RYT5_ANGAN</name>
<evidence type="ECO:0000256" key="2">
    <source>
        <dbReference type="SAM" id="Coils"/>
    </source>
</evidence>
<dbReference type="Proteomes" id="UP001044222">
    <property type="component" value="Unassembled WGS sequence"/>
</dbReference>
<organism evidence="4 5">
    <name type="scientific">Anguilla anguilla</name>
    <name type="common">European freshwater eel</name>
    <name type="synonym">Muraena anguilla</name>
    <dbReference type="NCBI Taxonomy" id="7936"/>
    <lineage>
        <taxon>Eukaryota</taxon>
        <taxon>Metazoa</taxon>
        <taxon>Chordata</taxon>
        <taxon>Craniata</taxon>
        <taxon>Vertebrata</taxon>
        <taxon>Euteleostomi</taxon>
        <taxon>Actinopterygii</taxon>
        <taxon>Neopterygii</taxon>
        <taxon>Teleostei</taxon>
        <taxon>Anguilliformes</taxon>
        <taxon>Anguillidae</taxon>
        <taxon>Anguilla</taxon>
    </lineage>
</organism>
<dbReference type="AlphaFoldDB" id="A0A9D3RYT5"/>
<proteinExistence type="predicted"/>
<dbReference type="GO" id="GO:0009306">
    <property type="term" value="P:protein secretion"/>
    <property type="evidence" value="ECO:0007669"/>
    <property type="project" value="TreeGrafter"/>
</dbReference>
<reference evidence="4" key="1">
    <citation type="submission" date="2021-01" db="EMBL/GenBank/DDBJ databases">
        <title>A chromosome-scale assembly of European eel, Anguilla anguilla.</title>
        <authorList>
            <person name="Henkel C."/>
            <person name="Jong-Raadsen S.A."/>
            <person name="Dufour S."/>
            <person name="Weltzien F.-A."/>
            <person name="Palstra A.P."/>
            <person name="Pelster B."/>
            <person name="Spaink H.P."/>
            <person name="Van Den Thillart G.E."/>
            <person name="Jansen H."/>
            <person name="Zahm M."/>
            <person name="Klopp C."/>
            <person name="Cedric C."/>
            <person name="Louis A."/>
            <person name="Berthelot C."/>
            <person name="Parey E."/>
            <person name="Roest Crollius H."/>
            <person name="Montfort J."/>
            <person name="Robinson-Rechavi M."/>
            <person name="Bucao C."/>
            <person name="Bouchez O."/>
            <person name="Gislard M."/>
            <person name="Lluch J."/>
            <person name="Milhes M."/>
            <person name="Lampietro C."/>
            <person name="Lopez Roques C."/>
            <person name="Donnadieu C."/>
            <person name="Braasch I."/>
            <person name="Desvignes T."/>
            <person name="Postlethwait J."/>
            <person name="Bobe J."/>
            <person name="Guiguen Y."/>
            <person name="Dirks R."/>
        </authorList>
    </citation>
    <scope>NUCLEOTIDE SEQUENCE</scope>
    <source>
        <strain evidence="4">Tag_6206</strain>
        <tissue evidence="4">Liver</tissue>
    </source>
</reference>
<dbReference type="EMBL" id="JAFIRN010000006">
    <property type="protein sequence ID" value="KAG5846386.1"/>
    <property type="molecule type" value="Genomic_DNA"/>
</dbReference>
<keyword evidence="1 2" id="KW-0175">Coiled coil</keyword>
<accession>A0A9D3RYT5</accession>
<evidence type="ECO:0000313" key="4">
    <source>
        <dbReference type="EMBL" id="KAG5846386.1"/>
    </source>
</evidence>
<keyword evidence="5" id="KW-1185">Reference proteome</keyword>
<sequence length="378" mass="43131">MRDHRRRNLSSDHGPAETATDVPEDTEYAFAVEDRDPDPLPSFPPQTLEPRRISEDAGLNGDFSFDPDRPPAGKRPSPFHRALLLVRKHLETLPDTIIGSLPEAWKPGPAPFKVPLGAVVFTTAIEILLFLVFTWRTVRTKTPDQEVENERRHYVRKLLAEERKIQKLQERVEALERDGAALEGQRLQLKAQAEAGEQRLQVLDQLCREKDSALQQKLIQEQVDRQEMDTVLNTYKLRIQEIRQEKQRSEHCYRGQIDYVQRRAYENSMKVCALEQALEQERSETERLRQLLAISARLAQFQLSMDTSTGSDHLSLIPETGETDVSMVHSQPSPIDGLFPDLATPPQTYCSKHIPDWTDSCPGHACKQILPTNLGLHI</sequence>
<dbReference type="PANTHER" id="PTHR23158">
    <property type="entry name" value="MELANOMA INHIBITORY ACTIVITY-RELATED"/>
    <property type="match status" value="1"/>
</dbReference>
<evidence type="ECO:0000313" key="5">
    <source>
        <dbReference type="Proteomes" id="UP001044222"/>
    </source>
</evidence>
<protein>
    <submittedName>
        <fullName evidence="4">Uncharacterized protein</fullName>
    </submittedName>
</protein>
<evidence type="ECO:0000256" key="3">
    <source>
        <dbReference type="SAM" id="MobiDB-lite"/>
    </source>
</evidence>